<dbReference type="Proteomes" id="UP001470230">
    <property type="component" value="Unassembled WGS sequence"/>
</dbReference>
<feature type="compositionally biased region" description="Low complexity" evidence="2">
    <location>
        <begin position="190"/>
        <end position="207"/>
    </location>
</feature>
<dbReference type="InterPro" id="IPR011992">
    <property type="entry name" value="EF-hand-dom_pair"/>
</dbReference>
<feature type="domain" description="EF-hand" evidence="3">
    <location>
        <begin position="41"/>
        <end position="76"/>
    </location>
</feature>
<keyword evidence="5" id="KW-1185">Reference proteome</keyword>
<dbReference type="Gene3D" id="1.10.238.10">
    <property type="entry name" value="EF-hand"/>
    <property type="match status" value="2"/>
</dbReference>
<keyword evidence="1" id="KW-0106">Calcium</keyword>
<gene>
    <name evidence="4" type="ORF">M9Y10_037541</name>
</gene>
<dbReference type="InterPro" id="IPR002048">
    <property type="entry name" value="EF_hand_dom"/>
</dbReference>
<evidence type="ECO:0000313" key="5">
    <source>
        <dbReference type="Proteomes" id="UP001470230"/>
    </source>
</evidence>
<evidence type="ECO:0000256" key="2">
    <source>
        <dbReference type="SAM" id="MobiDB-lite"/>
    </source>
</evidence>
<dbReference type="Pfam" id="PF13499">
    <property type="entry name" value="EF-hand_7"/>
    <property type="match status" value="1"/>
</dbReference>
<sequence>MNAEKYQHYLSKFDEKDTDNKGSINLKQFTSLFSEIMGGNSNDESAEMYFRGIDINDNNVITRKEFSDFVTASLTNDEDYMIQLAFRSFDKDQSKNLNCAEVKAITKYVGRDMTDEEIESAMQSYTGSKKGSLTYAQIYKMITGKDLEGAKSDKTKSENTNSEKRSSVTVTGIHNRDAPSEVSVKPHPTKPANPAASSTPAAAASAQEDAKKKSKCCLLI</sequence>
<dbReference type="InterPro" id="IPR018247">
    <property type="entry name" value="EF_Hand_1_Ca_BS"/>
</dbReference>
<accession>A0ABR2GSR6</accession>
<evidence type="ECO:0000256" key="1">
    <source>
        <dbReference type="ARBA" id="ARBA00022837"/>
    </source>
</evidence>
<dbReference type="EMBL" id="JAPFFF010000064">
    <property type="protein sequence ID" value="KAK8836607.1"/>
    <property type="molecule type" value="Genomic_DNA"/>
</dbReference>
<organism evidence="4 5">
    <name type="scientific">Tritrichomonas musculus</name>
    <dbReference type="NCBI Taxonomy" id="1915356"/>
    <lineage>
        <taxon>Eukaryota</taxon>
        <taxon>Metamonada</taxon>
        <taxon>Parabasalia</taxon>
        <taxon>Tritrichomonadida</taxon>
        <taxon>Tritrichomonadidae</taxon>
        <taxon>Tritrichomonas</taxon>
    </lineage>
</organism>
<proteinExistence type="predicted"/>
<feature type="domain" description="EF-hand" evidence="3">
    <location>
        <begin position="4"/>
        <end position="39"/>
    </location>
</feature>
<evidence type="ECO:0000259" key="3">
    <source>
        <dbReference type="PROSITE" id="PS50222"/>
    </source>
</evidence>
<feature type="region of interest" description="Disordered" evidence="2">
    <location>
        <begin position="150"/>
        <end position="215"/>
    </location>
</feature>
<feature type="compositionally biased region" description="Basic and acidic residues" evidence="2">
    <location>
        <begin position="150"/>
        <end position="166"/>
    </location>
</feature>
<dbReference type="PROSITE" id="PS00018">
    <property type="entry name" value="EF_HAND_1"/>
    <property type="match status" value="2"/>
</dbReference>
<name>A0ABR2GSR6_9EUKA</name>
<reference evidence="4 5" key="1">
    <citation type="submission" date="2024-04" db="EMBL/GenBank/DDBJ databases">
        <title>Tritrichomonas musculus Genome.</title>
        <authorList>
            <person name="Alves-Ferreira E."/>
            <person name="Grigg M."/>
            <person name="Lorenzi H."/>
            <person name="Galac M."/>
        </authorList>
    </citation>
    <scope>NUCLEOTIDE SEQUENCE [LARGE SCALE GENOMIC DNA]</scope>
    <source>
        <strain evidence="4 5">EAF2021</strain>
    </source>
</reference>
<evidence type="ECO:0000313" key="4">
    <source>
        <dbReference type="EMBL" id="KAK8836607.1"/>
    </source>
</evidence>
<comment type="caution">
    <text evidence="4">The sequence shown here is derived from an EMBL/GenBank/DDBJ whole genome shotgun (WGS) entry which is preliminary data.</text>
</comment>
<dbReference type="PROSITE" id="PS50222">
    <property type="entry name" value="EF_HAND_2"/>
    <property type="match status" value="2"/>
</dbReference>
<dbReference type="SUPFAM" id="SSF47473">
    <property type="entry name" value="EF-hand"/>
    <property type="match status" value="1"/>
</dbReference>
<protein>
    <submittedName>
        <fullName evidence="4">Rhomboid- protein 3</fullName>
    </submittedName>
</protein>